<dbReference type="InterPro" id="IPR026385">
    <property type="entry name" value="LegC-like"/>
</dbReference>
<feature type="active site" description="Proton acceptor" evidence="1">
    <location>
        <position position="204"/>
    </location>
</feature>
<accession>A0A7L7KRU9</accession>
<evidence type="ECO:0000313" key="4">
    <source>
        <dbReference type="EMBL" id="QMS84528.1"/>
    </source>
</evidence>
<protein>
    <submittedName>
        <fullName evidence="4">LegC family aminotransferase</fullName>
    </submittedName>
</protein>
<dbReference type="CDD" id="cd00616">
    <property type="entry name" value="AHBA_syn"/>
    <property type="match status" value="1"/>
</dbReference>
<dbReference type="NCBIfam" id="TIGR04181">
    <property type="entry name" value="NHT_00031"/>
    <property type="match status" value="1"/>
</dbReference>
<keyword evidence="2 3" id="KW-0663">Pyridoxal phosphate</keyword>
<evidence type="ECO:0000256" key="3">
    <source>
        <dbReference type="RuleBase" id="RU004508"/>
    </source>
</evidence>
<dbReference type="PIRSF" id="PIRSF000390">
    <property type="entry name" value="PLP_StrS"/>
    <property type="match status" value="1"/>
</dbReference>
<dbReference type="InterPro" id="IPR015421">
    <property type="entry name" value="PyrdxlP-dep_Trfase_major"/>
</dbReference>
<organism evidence="4 5">
    <name type="scientific">Candidatus Xianfuyuplasma coldseepsis</name>
    <dbReference type="NCBI Taxonomy" id="2782163"/>
    <lineage>
        <taxon>Bacteria</taxon>
        <taxon>Bacillati</taxon>
        <taxon>Mycoplasmatota</taxon>
        <taxon>Mollicutes</taxon>
        <taxon>Candidatus Izemoplasmatales</taxon>
        <taxon>Candidatus Izemoplasmataceae</taxon>
        <taxon>Candidatus Xianfuyuplasma</taxon>
    </lineage>
</organism>
<keyword evidence="5" id="KW-1185">Reference proteome</keyword>
<dbReference type="GO" id="GO:0008483">
    <property type="term" value="F:transaminase activity"/>
    <property type="evidence" value="ECO:0007669"/>
    <property type="project" value="UniProtKB-KW"/>
</dbReference>
<dbReference type="RefSeq" id="WP_258878143.1">
    <property type="nucleotide sequence ID" value="NZ_CP048914.1"/>
</dbReference>
<dbReference type="Proteomes" id="UP000514720">
    <property type="component" value="Chromosome"/>
</dbReference>
<name>A0A7L7KRU9_9MOLU</name>
<dbReference type="EMBL" id="CP048914">
    <property type="protein sequence ID" value="QMS84528.1"/>
    <property type="molecule type" value="Genomic_DNA"/>
</dbReference>
<dbReference type="Gene3D" id="3.90.1150.10">
    <property type="entry name" value="Aspartate Aminotransferase, domain 1"/>
    <property type="match status" value="1"/>
</dbReference>
<evidence type="ECO:0000313" key="5">
    <source>
        <dbReference type="Proteomes" id="UP000514720"/>
    </source>
</evidence>
<evidence type="ECO:0000256" key="2">
    <source>
        <dbReference type="PIRSR" id="PIRSR000390-2"/>
    </source>
</evidence>
<dbReference type="KEGG" id="xcl:G4Z02_01785"/>
<evidence type="ECO:0000256" key="1">
    <source>
        <dbReference type="PIRSR" id="PIRSR000390-1"/>
    </source>
</evidence>
<feature type="modified residue" description="N6-(pyridoxal phosphate)lysine" evidence="2">
    <location>
        <position position="204"/>
    </location>
</feature>
<dbReference type="InterPro" id="IPR015424">
    <property type="entry name" value="PyrdxlP-dep_Trfase"/>
</dbReference>
<sequence>MNKFIPLSVPVFIGNEEKYVLQTIKSTWVSTGGEQITEFEKRISDFVGSKGAVACQSGTAGLHLALESLEIGAGDIVLVPNLTFIAAVNPVKYVGAIPIFFDCDHTLCINPNDIINFIETDCVYINNVLVHKNSNHQIKAIIVVHIFGNMVDMETIVSIANAYNLKVIEDSTEALGTKYISGKYKNKFAGTIGDVGVFSFNGNKIITTGGGGMVVSNNVNVLDRIKYLSTQAKDDDLNYIHNSIGYNYRMTNIQAALGIAQLEQLTNFIKIKKENYDLYQDLFKNASSIGLLPFRDDIDPNYWFYSYCLGDDIYKYKTQLINFLRGRNIESRPIWGLISNQLPYKNEICYSEEISKYYYDRVVNLPCSSNLTGDDIKYIVQTINDFVEKVKENGF</sequence>
<dbReference type="PANTHER" id="PTHR30244:SF34">
    <property type="entry name" value="DTDP-4-AMINO-4,6-DIDEOXYGALACTOSE TRANSAMINASE"/>
    <property type="match status" value="1"/>
</dbReference>
<keyword evidence="4" id="KW-0032">Aminotransferase</keyword>
<dbReference type="Gene3D" id="3.40.640.10">
    <property type="entry name" value="Type I PLP-dependent aspartate aminotransferase-like (Major domain)"/>
    <property type="match status" value="1"/>
</dbReference>
<dbReference type="GO" id="GO:0030170">
    <property type="term" value="F:pyridoxal phosphate binding"/>
    <property type="evidence" value="ECO:0007669"/>
    <property type="project" value="TreeGrafter"/>
</dbReference>
<dbReference type="GO" id="GO:0000271">
    <property type="term" value="P:polysaccharide biosynthetic process"/>
    <property type="evidence" value="ECO:0007669"/>
    <property type="project" value="TreeGrafter"/>
</dbReference>
<keyword evidence="4" id="KW-0808">Transferase</keyword>
<proteinExistence type="inferred from homology"/>
<dbReference type="AlphaFoldDB" id="A0A7L7KRU9"/>
<dbReference type="PANTHER" id="PTHR30244">
    <property type="entry name" value="TRANSAMINASE"/>
    <property type="match status" value="1"/>
</dbReference>
<dbReference type="InterPro" id="IPR015422">
    <property type="entry name" value="PyrdxlP-dep_Trfase_small"/>
</dbReference>
<dbReference type="Pfam" id="PF01041">
    <property type="entry name" value="DegT_DnrJ_EryC1"/>
    <property type="match status" value="1"/>
</dbReference>
<dbReference type="InterPro" id="IPR000653">
    <property type="entry name" value="DegT/StrS_aminotransferase"/>
</dbReference>
<comment type="similarity">
    <text evidence="3">Belongs to the DegT/DnrJ/EryC1 family.</text>
</comment>
<reference evidence="4 5" key="1">
    <citation type="submission" date="2020-02" db="EMBL/GenBank/DDBJ databases">
        <authorList>
            <person name="Zheng R.K."/>
            <person name="Sun C.M."/>
        </authorList>
    </citation>
    <scope>NUCLEOTIDE SEQUENCE [LARGE SCALE GENOMIC DNA]</scope>
    <source>
        <strain evidence="5">zrk13</strain>
    </source>
</reference>
<dbReference type="SUPFAM" id="SSF53383">
    <property type="entry name" value="PLP-dependent transferases"/>
    <property type="match status" value="1"/>
</dbReference>
<gene>
    <name evidence="4" type="ORF">G4Z02_01785</name>
</gene>